<protein>
    <recommendedName>
        <fullName evidence="1">DNA (cytosine-5-)-methyltransferase</fullName>
        <ecNumber evidence="1">2.1.1.37</ecNumber>
    </recommendedName>
</protein>
<dbReference type="PRINTS" id="PR00105">
    <property type="entry name" value="C5METTRFRASE"/>
</dbReference>
<evidence type="ECO:0000313" key="9">
    <source>
        <dbReference type="Proteomes" id="UP001260534"/>
    </source>
</evidence>
<dbReference type="InterPro" id="IPR029063">
    <property type="entry name" value="SAM-dependent_MTases_sf"/>
</dbReference>
<dbReference type="EC" id="2.1.1.37" evidence="1"/>
<dbReference type="PANTHER" id="PTHR46098:SF1">
    <property type="entry name" value="TRNA (CYTOSINE(38)-C(5))-METHYLTRANSFERASE"/>
    <property type="match status" value="1"/>
</dbReference>
<accession>A0ABU2I3S3</accession>
<dbReference type="PROSITE" id="PS51679">
    <property type="entry name" value="SAM_MT_C5"/>
    <property type="match status" value="1"/>
</dbReference>
<dbReference type="Pfam" id="PF00145">
    <property type="entry name" value="DNA_methylase"/>
    <property type="match status" value="1"/>
</dbReference>
<comment type="similarity">
    <text evidence="7">Belongs to the class I-like SAM-binding methyltransferase superfamily. C5-methyltransferase family.</text>
</comment>
<sequence length="322" mass="35780">MKAQPFNFVDLFCGGGFGARGATGAGGTPLLSVDLWEIATATYRHNFPAASVLTSRVEDVSPRTVGRSKVDLLLTSPECTNHTHARGSRPRNEESRNTALASLEWVDSLKPTHIVMENVPNMKAWDRYEELKVGLESLGYGVQEKVLCSSSFGVPQRRRRLFVTAMRGDTPNEIVVPRRRRASAIEILDPVGTWNESALYTEKRAERTLRYAEAAMKVLGGKQPFLVVYYGSDKGGGWQSLHDPLRTVTTLDRFGLVRHNGREWTIRMLQPPELARAMGVPKSHLFPVGTRRDKVKLCGNGICSPVLKEVVSQLRAKAPLRD</sequence>
<dbReference type="Gene3D" id="3.40.50.150">
    <property type="entry name" value="Vaccinia Virus protein VP39"/>
    <property type="match status" value="1"/>
</dbReference>
<organism evidence="8 9">
    <name type="scientific">Xanthomonas hawaiiensis</name>
    <dbReference type="NCBI Taxonomy" id="3003247"/>
    <lineage>
        <taxon>Bacteria</taxon>
        <taxon>Pseudomonadati</taxon>
        <taxon>Pseudomonadota</taxon>
        <taxon>Gammaproteobacteria</taxon>
        <taxon>Lysobacterales</taxon>
        <taxon>Lysobacteraceae</taxon>
        <taxon>Xanthomonas</taxon>
    </lineage>
</organism>
<reference evidence="8 9" key="1">
    <citation type="submission" date="2023-01" db="EMBL/GenBank/DDBJ databases">
        <title>Xanthomonas hawaiianensis sp. nov. isolated from Araceae family in Hawaii.</title>
        <authorList>
            <person name="Chunag S.-C."/>
            <person name="Dobhal S."/>
            <person name="Alvarez A."/>
            <person name="Arif M."/>
        </authorList>
    </citation>
    <scope>NUCLEOTIDE SEQUENCE [LARGE SCALE GENOMIC DNA]</scope>
    <source>
        <strain evidence="8 9">A2111</strain>
    </source>
</reference>
<dbReference type="SUPFAM" id="SSF53335">
    <property type="entry name" value="S-adenosyl-L-methionine-dependent methyltransferases"/>
    <property type="match status" value="1"/>
</dbReference>
<keyword evidence="2 7" id="KW-0489">Methyltransferase</keyword>
<keyword evidence="9" id="KW-1185">Reference proteome</keyword>
<evidence type="ECO:0000313" key="8">
    <source>
        <dbReference type="EMBL" id="MDS9992794.1"/>
    </source>
</evidence>
<evidence type="ECO:0000256" key="3">
    <source>
        <dbReference type="ARBA" id="ARBA00022679"/>
    </source>
</evidence>
<gene>
    <name evidence="8" type="ORF">PNQ69_08420</name>
</gene>
<comment type="catalytic activity">
    <reaction evidence="6">
        <text>a 2'-deoxycytidine in DNA + S-adenosyl-L-methionine = a 5-methyl-2'-deoxycytidine in DNA + S-adenosyl-L-homocysteine + H(+)</text>
        <dbReference type="Rhea" id="RHEA:13681"/>
        <dbReference type="Rhea" id="RHEA-COMP:11369"/>
        <dbReference type="Rhea" id="RHEA-COMP:11370"/>
        <dbReference type="ChEBI" id="CHEBI:15378"/>
        <dbReference type="ChEBI" id="CHEBI:57856"/>
        <dbReference type="ChEBI" id="CHEBI:59789"/>
        <dbReference type="ChEBI" id="CHEBI:85452"/>
        <dbReference type="ChEBI" id="CHEBI:85454"/>
        <dbReference type="EC" id="2.1.1.37"/>
    </reaction>
</comment>
<dbReference type="GO" id="GO:0032259">
    <property type="term" value="P:methylation"/>
    <property type="evidence" value="ECO:0007669"/>
    <property type="project" value="UniProtKB-KW"/>
</dbReference>
<keyword evidence="5" id="KW-0680">Restriction system</keyword>
<dbReference type="RefSeq" id="WP_209231738.1">
    <property type="nucleotide sequence ID" value="NZ_JAGHXG010000024.1"/>
</dbReference>
<keyword evidence="3 7" id="KW-0808">Transferase</keyword>
<evidence type="ECO:0000256" key="1">
    <source>
        <dbReference type="ARBA" id="ARBA00011975"/>
    </source>
</evidence>
<dbReference type="PANTHER" id="PTHR46098">
    <property type="entry name" value="TRNA (CYTOSINE(38)-C(5))-METHYLTRANSFERASE"/>
    <property type="match status" value="1"/>
</dbReference>
<evidence type="ECO:0000256" key="7">
    <source>
        <dbReference type="PROSITE-ProRule" id="PRU01016"/>
    </source>
</evidence>
<dbReference type="GO" id="GO:0008168">
    <property type="term" value="F:methyltransferase activity"/>
    <property type="evidence" value="ECO:0007669"/>
    <property type="project" value="UniProtKB-KW"/>
</dbReference>
<evidence type="ECO:0000256" key="5">
    <source>
        <dbReference type="ARBA" id="ARBA00022747"/>
    </source>
</evidence>
<dbReference type="InterPro" id="IPR050750">
    <property type="entry name" value="C5-MTase"/>
</dbReference>
<evidence type="ECO:0000256" key="6">
    <source>
        <dbReference type="ARBA" id="ARBA00047422"/>
    </source>
</evidence>
<evidence type="ECO:0000256" key="4">
    <source>
        <dbReference type="ARBA" id="ARBA00022691"/>
    </source>
</evidence>
<dbReference type="InterPro" id="IPR001525">
    <property type="entry name" value="C5_MeTfrase"/>
</dbReference>
<evidence type="ECO:0000256" key="2">
    <source>
        <dbReference type="ARBA" id="ARBA00022603"/>
    </source>
</evidence>
<dbReference type="Proteomes" id="UP001260534">
    <property type="component" value="Unassembled WGS sequence"/>
</dbReference>
<name>A0ABU2I3S3_9XANT</name>
<comment type="caution">
    <text evidence="8">The sequence shown here is derived from an EMBL/GenBank/DDBJ whole genome shotgun (WGS) entry which is preliminary data.</text>
</comment>
<dbReference type="EMBL" id="JAQMHB010000001">
    <property type="protein sequence ID" value="MDS9992794.1"/>
    <property type="molecule type" value="Genomic_DNA"/>
</dbReference>
<feature type="active site" evidence="7">
    <location>
        <position position="79"/>
    </location>
</feature>
<proteinExistence type="inferred from homology"/>
<keyword evidence="4 7" id="KW-0949">S-adenosyl-L-methionine</keyword>